<name>Q025E4_SOLUE</name>
<dbReference type="Pfam" id="PF19656">
    <property type="entry name" value="DUF6159"/>
    <property type="match status" value="1"/>
</dbReference>
<feature type="transmembrane region" description="Helical" evidence="1">
    <location>
        <begin position="20"/>
        <end position="42"/>
    </location>
</feature>
<keyword evidence="1" id="KW-0812">Transmembrane</keyword>
<gene>
    <name evidence="2" type="ordered locus">Acid_2386</name>
</gene>
<feature type="transmembrane region" description="Helical" evidence="1">
    <location>
        <begin position="214"/>
        <end position="237"/>
    </location>
</feature>
<dbReference type="EMBL" id="CP000473">
    <property type="protein sequence ID" value="ABJ83375.1"/>
    <property type="molecule type" value="Genomic_DNA"/>
</dbReference>
<feature type="transmembrane region" description="Helical" evidence="1">
    <location>
        <begin position="133"/>
        <end position="154"/>
    </location>
</feature>
<evidence type="ECO:0000256" key="1">
    <source>
        <dbReference type="SAM" id="Phobius"/>
    </source>
</evidence>
<dbReference type="AlphaFoldDB" id="Q025E4"/>
<accession>Q025E4</accession>
<feature type="transmembrane region" description="Helical" evidence="1">
    <location>
        <begin position="101"/>
        <end position="121"/>
    </location>
</feature>
<feature type="transmembrane region" description="Helical" evidence="1">
    <location>
        <begin position="175"/>
        <end position="202"/>
    </location>
</feature>
<organism evidence="2">
    <name type="scientific">Solibacter usitatus (strain Ellin6076)</name>
    <dbReference type="NCBI Taxonomy" id="234267"/>
    <lineage>
        <taxon>Bacteria</taxon>
        <taxon>Pseudomonadati</taxon>
        <taxon>Acidobacteriota</taxon>
        <taxon>Terriglobia</taxon>
        <taxon>Bryobacterales</taxon>
        <taxon>Solibacteraceae</taxon>
        <taxon>Candidatus Solibacter</taxon>
    </lineage>
</organism>
<sequence>MTWQLVSQSFRLLRTDPKLALFPVLSAVGVIALSLPFLLIVLTGQSSGVHWGAGAWLLVLAWYTAVSFLTIFCNCALAACVQMRLAGETPSIAAGLRRAGARVHVIFLWALVTSTVGRIIQVFEQRSGWTGRIVLGLIGVSWNLATFLIVPVLVMEDAGVFDSLRRSSALVRQTWGEQIVSGIVFGWYGLLCAVPGVVLGALGANGYPLFLVPAVLWFAALFAGFTAASEIFAVILYREASAVRARN</sequence>
<dbReference type="OrthoDB" id="5637493at2"/>
<feature type="transmembrane region" description="Helical" evidence="1">
    <location>
        <begin position="54"/>
        <end position="80"/>
    </location>
</feature>
<proteinExistence type="predicted"/>
<dbReference type="KEGG" id="sus:Acid_2386"/>
<keyword evidence="1" id="KW-1133">Transmembrane helix</keyword>
<dbReference type="InterPro" id="IPR046157">
    <property type="entry name" value="DUF6159"/>
</dbReference>
<dbReference type="STRING" id="234267.Acid_2386"/>
<evidence type="ECO:0000313" key="2">
    <source>
        <dbReference type="EMBL" id="ABJ83375.1"/>
    </source>
</evidence>
<reference evidence="2" key="1">
    <citation type="submission" date="2006-10" db="EMBL/GenBank/DDBJ databases">
        <title>Complete sequence of Solibacter usitatus Ellin6076.</title>
        <authorList>
            <consortium name="US DOE Joint Genome Institute"/>
            <person name="Copeland A."/>
            <person name="Lucas S."/>
            <person name="Lapidus A."/>
            <person name="Barry K."/>
            <person name="Detter J.C."/>
            <person name="Glavina del Rio T."/>
            <person name="Hammon N."/>
            <person name="Israni S."/>
            <person name="Dalin E."/>
            <person name="Tice H."/>
            <person name="Pitluck S."/>
            <person name="Thompson L.S."/>
            <person name="Brettin T."/>
            <person name="Bruce D."/>
            <person name="Han C."/>
            <person name="Tapia R."/>
            <person name="Gilna P."/>
            <person name="Schmutz J."/>
            <person name="Larimer F."/>
            <person name="Land M."/>
            <person name="Hauser L."/>
            <person name="Kyrpides N."/>
            <person name="Mikhailova N."/>
            <person name="Janssen P.H."/>
            <person name="Kuske C.R."/>
            <person name="Richardson P."/>
        </authorList>
    </citation>
    <scope>NUCLEOTIDE SEQUENCE</scope>
    <source>
        <strain evidence="2">Ellin6076</strain>
    </source>
</reference>
<protein>
    <submittedName>
        <fullName evidence="2">Uncharacterized protein</fullName>
    </submittedName>
</protein>
<keyword evidence="1" id="KW-0472">Membrane</keyword>
<dbReference type="HOGENOM" id="CLU_074083_0_0_0"/>
<dbReference type="eggNOG" id="ENOG502ZBM3">
    <property type="taxonomic scope" value="Bacteria"/>
</dbReference>
<dbReference type="InParanoid" id="Q025E4"/>